<dbReference type="InterPro" id="IPR019618">
    <property type="entry name" value="Spore_germination_GerPA"/>
</dbReference>
<accession>A0A5C6VKQ3</accession>
<sequence>MPKIEINIGNFKVYSIASTSSLVVGKGNFEQLSSQSKTTNGVGSAYGDGSYINMSPYQSSVNDPDTIDTTKNTVQKSQPAYWYYPLLYYPVTYAQPLYPIYRI</sequence>
<reference evidence="1 2" key="1">
    <citation type="journal article" date="2005" name="Int. J. Syst. Evol. Microbiol.">
        <title>Bacillus litoralis sp. nov., isolated from a tidal flat of the Yellow Sea in Korea.</title>
        <authorList>
            <person name="Yoon J.H."/>
            <person name="Oh T.K."/>
        </authorList>
    </citation>
    <scope>NUCLEOTIDE SEQUENCE [LARGE SCALE GENOMIC DNA]</scope>
    <source>
        <strain evidence="1 2">SW-211</strain>
    </source>
</reference>
<dbReference type="Proteomes" id="UP000321363">
    <property type="component" value="Unassembled WGS sequence"/>
</dbReference>
<dbReference type="Pfam" id="PF10676">
    <property type="entry name" value="gerPA"/>
    <property type="match status" value="1"/>
</dbReference>
<organism evidence="1 2">
    <name type="scientific">Metabacillus litoralis</name>
    <dbReference type="NCBI Taxonomy" id="152268"/>
    <lineage>
        <taxon>Bacteria</taxon>
        <taxon>Bacillati</taxon>
        <taxon>Bacillota</taxon>
        <taxon>Bacilli</taxon>
        <taxon>Bacillales</taxon>
        <taxon>Bacillaceae</taxon>
        <taxon>Metabacillus</taxon>
    </lineage>
</organism>
<protein>
    <submittedName>
        <fullName evidence="1">Uncharacterized protein</fullName>
    </submittedName>
</protein>
<evidence type="ECO:0000313" key="1">
    <source>
        <dbReference type="EMBL" id="TXC85983.1"/>
    </source>
</evidence>
<evidence type="ECO:0000313" key="2">
    <source>
        <dbReference type="Proteomes" id="UP000321363"/>
    </source>
</evidence>
<keyword evidence="2" id="KW-1185">Reference proteome</keyword>
<dbReference type="AlphaFoldDB" id="A0A5C6VKQ3"/>
<proteinExistence type="predicted"/>
<gene>
    <name evidence="1" type="ORF">FS935_18180</name>
</gene>
<dbReference type="OrthoDB" id="2896562at2"/>
<dbReference type="RefSeq" id="WP_146950073.1">
    <property type="nucleotide sequence ID" value="NZ_VOQF01000013.1"/>
</dbReference>
<name>A0A5C6VKQ3_9BACI</name>
<comment type="caution">
    <text evidence="1">The sequence shown here is derived from an EMBL/GenBank/DDBJ whole genome shotgun (WGS) entry which is preliminary data.</text>
</comment>
<dbReference type="EMBL" id="VOQF01000013">
    <property type="protein sequence ID" value="TXC85983.1"/>
    <property type="molecule type" value="Genomic_DNA"/>
</dbReference>